<dbReference type="PROSITE" id="PS51664">
    <property type="entry name" value="YCAO"/>
    <property type="match status" value="1"/>
</dbReference>
<proteinExistence type="predicted"/>
<evidence type="ECO:0000259" key="1">
    <source>
        <dbReference type="PROSITE" id="PS51664"/>
    </source>
</evidence>
<keyword evidence="3" id="KW-1185">Reference proteome</keyword>
<evidence type="ECO:0000313" key="2">
    <source>
        <dbReference type="EMBL" id="MBP2415518.1"/>
    </source>
</evidence>
<dbReference type="Pfam" id="PF02624">
    <property type="entry name" value="YcaO"/>
    <property type="match status" value="1"/>
</dbReference>
<dbReference type="Proteomes" id="UP000758168">
    <property type="component" value="Unassembled WGS sequence"/>
</dbReference>
<dbReference type="Gene3D" id="3.30.1330.230">
    <property type="match status" value="1"/>
</dbReference>
<comment type="caution">
    <text evidence="2">The sequence shown here is derived from an EMBL/GenBank/DDBJ whole genome shotgun (WGS) entry which is preliminary data.</text>
</comment>
<evidence type="ECO:0000313" key="3">
    <source>
        <dbReference type="Proteomes" id="UP000758168"/>
    </source>
</evidence>
<sequence length="487" mass="51070">MLSPEPGDAAPDPATTAYASTLGRLGELVQLELSGLDRLGVPVTSCSLLADGRVVSHGNGYGRTSATARRGGLGELAEGVLSALGVQRLRERARTGSHRELLAAEGADRVADPRTLCLPAGSPWTPDLPLTWLPMQRVRTGEDVLVPVELVASEPGELPAGTTPLLTPVTNGLGAGQDATRPVAHGLLEILQRHTNGLRFRALDARSPEIAKDSLPPAVAALVAELEASGVELVLKHAGTELGVCSTYVMGVDPTPGAAIQVTACGEAADPSAEASLTKAVLEYANSRARKAFMFGPPEASRPLAPASYWAAVEASAGGGEARATAAMTAWRDLGVDALRTLTAPDRSRTVRYEDVVTGAPALDGPDAQLGHLLEQLADHDVLAHRVTVDDVTVAKVLVPGLEVETLSYGRLGEVNATRLLATDLDLVRRQDGPSDSHHDRVLLTPEAEERLGGPVWYSYAAADRVVGPLYPLYREPTRHSVTLPAG</sequence>
<dbReference type="GO" id="GO:0005840">
    <property type="term" value="C:ribosome"/>
    <property type="evidence" value="ECO:0007669"/>
    <property type="project" value="UniProtKB-KW"/>
</dbReference>
<keyword evidence="2" id="KW-0689">Ribosomal protein</keyword>
<dbReference type="EMBL" id="JAGIOB010000001">
    <property type="protein sequence ID" value="MBP2415518.1"/>
    <property type="molecule type" value="Genomic_DNA"/>
</dbReference>
<feature type="domain" description="YcaO" evidence="1">
    <location>
        <begin position="60"/>
        <end position="434"/>
    </location>
</feature>
<protein>
    <submittedName>
        <fullName evidence="2">Ribosomal protein S12 methylthiotransferase accessory factor</fullName>
    </submittedName>
</protein>
<accession>A0ABS4Z393</accession>
<dbReference type="PANTHER" id="PTHR37809">
    <property type="entry name" value="RIBOSOMAL PROTEIN S12 METHYLTHIOTRANSFERASE ACCESSORY FACTOR YCAO"/>
    <property type="match status" value="1"/>
</dbReference>
<dbReference type="RefSeq" id="WP_210052587.1">
    <property type="nucleotide sequence ID" value="NZ_BAAAMH010000022.1"/>
</dbReference>
<reference evidence="2 3" key="1">
    <citation type="submission" date="2021-03" db="EMBL/GenBank/DDBJ databases">
        <title>Sequencing the genomes of 1000 actinobacteria strains.</title>
        <authorList>
            <person name="Klenk H.-P."/>
        </authorList>
    </citation>
    <scope>NUCLEOTIDE SEQUENCE [LARGE SCALE GENOMIC DNA]</scope>
    <source>
        <strain evidence="2 3">DSM 12936</strain>
    </source>
</reference>
<name>A0ABS4Z393_9ACTN</name>
<gene>
    <name evidence="2" type="ORF">JOF54_000440</name>
</gene>
<dbReference type="InterPro" id="IPR003776">
    <property type="entry name" value="YcaO-like_dom"/>
</dbReference>
<organism evidence="2 3">
    <name type="scientific">Microlunatus capsulatus</name>
    <dbReference type="NCBI Taxonomy" id="99117"/>
    <lineage>
        <taxon>Bacteria</taxon>
        <taxon>Bacillati</taxon>
        <taxon>Actinomycetota</taxon>
        <taxon>Actinomycetes</taxon>
        <taxon>Propionibacteriales</taxon>
        <taxon>Propionibacteriaceae</taxon>
        <taxon>Microlunatus</taxon>
    </lineage>
</organism>
<dbReference type="PANTHER" id="PTHR37809:SF1">
    <property type="entry name" value="RIBOSOMAL PROTEIN S12 METHYLTHIOTRANSFERASE ACCESSORY FACTOR YCAO"/>
    <property type="match status" value="1"/>
</dbReference>
<keyword evidence="2" id="KW-0687">Ribonucleoprotein</keyword>